<keyword evidence="2" id="KW-0808">Transferase</keyword>
<accession>A0A178A3N4</accession>
<evidence type="ECO:0000313" key="3">
    <source>
        <dbReference type="Proteomes" id="UP000077881"/>
    </source>
</evidence>
<dbReference type="PATRIC" id="fig|217031.6.peg.829"/>
<dbReference type="Gene3D" id="3.40.50.150">
    <property type="entry name" value="Vaccinia Virus protein VP39"/>
    <property type="match status" value="1"/>
</dbReference>
<dbReference type="PANTHER" id="PTHR38451">
    <property type="entry name" value="TRNA (ADENINE(22)-N(1))-METHYLTRANSFERASE"/>
    <property type="match status" value="1"/>
</dbReference>
<comment type="caution">
    <text evidence="2">The sequence shown here is derived from an EMBL/GenBank/DDBJ whole genome shotgun (WGS) entry which is preliminary data.</text>
</comment>
<dbReference type="PANTHER" id="PTHR38451:SF1">
    <property type="entry name" value="TRNA (ADENINE(22)-N(1))-METHYLTRANSFERASE"/>
    <property type="match status" value="1"/>
</dbReference>
<evidence type="ECO:0000313" key="2">
    <source>
        <dbReference type="EMBL" id="OAK74701.1"/>
    </source>
</evidence>
<gene>
    <name evidence="2" type="ORF">ABB05_03810</name>
</gene>
<dbReference type="GO" id="GO:0032259">
    <property type="term" value="P:methylation"/>
    <property type="evidence" value="ECO:0007669"/>
    <property type="project" value="UniProtKB-KW"/>
</dbReference>
<organism evidence="2 3">
    <name type="scientific">Lederbergia galactosidilytica</name>
    <dbReference type="NCBI Taxonomy" id="217031"/>
    <lineage>
        <taxon>Bacteria</taxon>
        <taxon>Bacillati</taxon>
        <taxon>Bacillota</taxon>
        <taxon>Bacilli</taxon>
        <taxon>Bacillales</taxon>
        <taxon>Bacillaceae</taxon>
        <taxon>Lederbergia</taxon>
    </lineage>
</organism>
<dbReference type="AlphaFoldDB" id="A0A178A3N4"/>
<protein>
    <submittedName>
        <fullName evidence="2">SAM-dependent methyltransferase</fullName>
    </submittedName>
</protein>
<reference evidence="2 3" key="1">
    <citation type="submission" date="2015-05" db="EMBL/GenBank/DDBJ databases">
        <title>Comparison of genome.</title>
        <authorList>
            <person name="Zheng Z."/>
            <person name="Sun M."/>
        </authorList>
    </citation>
    <scope>NUCLEOTIDE SEQUENCE [LARGE SCALE GENOMIC DNA]</scope>
    <source>
        <strain evidence="2 3">G25-74</strain>
    </source>
</reference>
<dbReference type="Gene3D" id="1.10.287.1890">
    <property type="match status" value="1"/>
</dbReference>
<dbReference type="GO" id="GO:0160105">
    <property type="term" value="F:tRNA (adenine(22)-N1)-methyltransferase activity"/>
    <property type="evidence" value="ECO:0007669"/>
    <property type="project" value="InterPro"/>
</dbReference>
<dbReference type="InterPro" id="IPR029063">
    <property type="entry name" value="SAM-dependent_MTases_sf"/>
</dbReference>
<dbReference type="PIRSF" id="PIRSF018637">
    <property type="entry name" value="TrmK"/>
    <property type="match status" value="1"/>
</dbReference>
<keyword evidence="2" id="KW-0489">Methyltransferase</keyword>
<dbReference type="OrthoDB" id="5881184at2"/>
<name>A0A178A3N4_9BACI</name>
<dbReference type="STRING" id="217031.ABB05_03810"/>
<dbReference type="InterPro" id="IPR006901">
    <property type="entry name" value="TrmK"/>
</dbReference>
<keyword evidence="1" id="KW-0175">Coiled coil</keyword>
<proteinExistence type="predicted"/>
<evidence type="ECO:0000256" key="1">
    <source>
        <dbReference type="SAM" id="Coils"/>
    </source>
</evidence>
<dbReference type="Pfam" id="PF04816">
    <property type="entry name" value="TrmK"/>
    <property type="match status" value="1"/>
</dbReference>
<dbReference type="EMBL" id="LDJR01000021">
    <property type="protein sequence ID" value="OAK74701.1"/>
    <property type="molecule type" value="Genomic_DNA"/>
</dbReference>
<dbReference type="SUPFAM" id="SSF53335">
    <property type="entry name" value="S-adenosyl-L-methionine-dependent methyltransferases"/>
    <property type="match status" value="1"/>
</dbReference>
<keyword evidence="3" id="KW-1185">Reference proteome</keyword>
<dbReference type="Proteomes" id="UP000077881">
    <property type="component" value="Unassembled WGS sequence"/>
</dbReference>
<sequence length="235" mass="26750">MNIEKLSKRLETVVSYIKPNMKIADIGSDHAYLPCFAVKNGIASYAIAGEVVEGPYQSALNQVEAAQLTEKISVRKGNGLEVLRNEDQIDCIVIAGMGGSLITEILEAQKQKLASVSRLILQPNIAAEKVRKWLYEEKWQLVDEQLIEEEGKFYEILVAEPGNPTLPYIDLSKEFLLGPFLLKQRNDHFKQKWNAELKIWEKVLQELNKAEENQATEAKKQALLRKIEMVREELK</sequence>
<dbReference type="RefSeq" id="WP_064467686.1">
    <property type="nucleotide sequence ID" value="NZ_JAGGKH010000006.1"/>
</dbReference>
<feature type="coiled-coil region" evidence="1">
    <location>
        <begin position="190"/>
        <end position="233"/>
    </location>
</feature>